<accession>A0A1E4SEJ8</accession>
<dbReference type="Pfam" id="PF08611">
    <property type="entry name" value="DUF1774"/>
    <property type="match status" value="1"/>
</dbReference>
<feature type="transmembrane region" description="Helical" evidence="1">
    <location>
        <begin position="149"/>
        <end position="169"/>
    </location>
</feature>
<name>A0A1E4SEJ8_9ASCO</name>
<feature type="transmembrane region" description="Helical" evidence="1">
    <location>
        <begin position="234"/>
        <end position="254"/>
    </location>
</feature>
<feature type="transmembrane region" description="Helical" evidence="1">
    <location>
        <begin position="60"/>
        <end position="82"/>
    </location>
</feature>
<proteinExistence type="predicted"/>
<dbReference type="InterPro" id="IPR013920">
    <property type="entry name" value="DUF1774_fun"/>
</dbReference>
<evidence type="ECO:0000256" key="1">
    <source>
        <dbReference type="SAM" id="Phobius"/>
    </source>
</evidence>
<reference evidence="3" key="1">
    <citation type="submission" date="2016-05" db="EMBL/GenBank/DDBJ databases">
        <title>Comparative genomics of biotechnologically important yeasts.</title>
        <authorList>
            <consortium name="DOE Joint Genome Institute"/>
            <person name="Riley R."/>
            <person name="Haridas S."/>
            <person name="Wolfe K.H."/>
            <person name="Lopes M.R."/>
            <person name="Hittinger C.T."/>
            <person name="Goker M."/>
            <person name="Salamov A."/>
            <person name="Wisecaver J."/>
            <person name="Long T.M."/>
            <person name="Aerts A.L."/>
            <person name="Barry K."/>
            <person name="Choi C."/>
            <person name="Clum A."/>
            <person name="Coughlan A.Y."/>
            <person name="Deshpande S."/>
            <person name="Douglass A.P."/>
            <person name="Hanson S.J."/>
            <person name="Klenk H.-P."/>
            <person name="Labutti K."/>
            <person name="Lapidus A."/>
            <person name="Lindquist E."/>
            <person name="Lipzen A."/>
            <person name="Meier-Kolthoff J.P."/>
            <person name="Ohm R.A."/>
            <person name="Otillar R.P."/>
            <person name="Pangilinan J."/>
            <person name="Peng Y."/>
            <person name="Rokas A."/>
            <person name="Rosa C.A."/>
            <person name="Scheuner C."/>
            <person name="Sibirny A.A."/>
            <person name="Slot J.C."/>
            <person name="Stielow J.B."/>
            <person name="Sun H."/>
            <person name="Kurtzman C.P."/>
            <person name="Blackwell M."/>
            <person name="Grigoriev I.V."/>
            <person name="Jeffries T.W."/>
        </authorList>
    </citation>
    <scope>NUCLEOTIDE SEQUENCE [LARGE SCALE GENOMIC DNA]</scope>
    <source>
        <strain evidence="3">NRRL Y-17324</strain>
    </source>
</reference>
<dbReference type="PANTHER" id="PTHR37992:SF1">
    <property type="entry name" value="DUF1774-DOMAIN-CONTAINING PROTEIN"/>
    <property type="match status" value="1"/>
</dbReference>
<dbReference type="Proteomes" id="UP000094285">
    <property type="component" value="Unassembled WGS sequence"/>
</dbReference>
<protein>
    <submittedName>
        <fullName evidence="2">DUF1774-domain-containing protein</fullName>
    </submittedName>
</protein>
<feature type="transmembrane region" description="Helical" evidence="1">
    <location>
        <begin position="117"/>
        <end position="137"/>
    </location>
</feature>
<dbReference type="PANTHER" id="PTHR37992">
    <property type="entry name" value="EXPRESSED PROTEIN"/>
    <property type="match status" value="1"/>
</dbReference>
<feature type="transmembrane region" description="Helical" evidence="1">
    <location>
        <begin position="94"/>
        <end position="111"/>
    </location>
</feature>
<dbReference type="STRING" id="984487.A0A1E4SEJ8"/>
<dbReference type="RefSeq" id="XP_020063057.1">
    <property type="nucleotide sequence ID" value="XM_020208256.1"/>
</dbReference>
<feature type="transmembrane region" description="Helical" evidence="1">
    <location>
        <begin position="181"/>
        <end position="204"/>
    </location>
</feature>
<gene>
    <name evidence="2" type="ORF">CANTADRAFT_286511</name>
</gene>
<dbReference type="AlphaFoldDB" id="A0A1E4SEJ8"/>
<dbReference type="EMBL" id="KV453914">
    <property type="protein sequence ID" value="ODV77935.1"/>
    <property type="molecule type" value="Genomic_DNA"/>
</dbReference>
<evidence type="ECO:0000313" key="3">
    <source>
        <dbReference type="Proteomes" id="UP000094285"/>
    </source>
</evidence>
<keyword evidence="3" id="KW-1185">Reference proteome</keyword>
<evidence type="ECO:0000313" key="2">
    <source>
        <dbReference type="EMBL" id="ODV77935.1"/>
    </source>
</evidence>
<dbReference type="GeneID" id="30982393"/>
<keyword evidence="1" id="KW-0812">Transmembrane</keyword>
<keyword evidence="1" id="KW-0472">Membrane</keyword>
<dbReference type="OrthoDB" id="3342455at2759"/>
<keyword evidence="1" id="KW-1133">Transmembrane helix</keyword>
<organism evidence="2 3">
    <name type="scientific">Suhomyces tanzawaensis NRRL Y-17324</name>
    <dbReference type="NCBI Taxonomy" id="984487"/>
    <lineage>
        <taxon>Eukaryota</taxon>
        <taxon>Fungi</taxon>
        <taxon>Dikarya</taxon>
        <taxon>Ascomycota</taxon>
        <taxon>Saccharomycotina</taxon>
        <taxon>Pichiomycetes</taxon>
        <taxon>Debaryomycetaceae</taxon>
        <taxon>Suhomyces</taxon>
    </lineage>
</organism>
<sequence>MSSVQGTVNDITSHKVTAIVSLALSAYGNIRYLVGRSPFDHHSPFNVSNTPFSANIIVTLTYWGLLYLLQIAFVAQIFIPNLESSLRSDATKHVGKHFTVFNILSFVWSILFAKKHFFWSELILIVNLFNILALYFNHKTYSIKPWSNLVLIHASTVAFPLSWLLYAVFWNGAVLFHVHKFVGRVVSNVLIWDFLIVPGFFLVVYNDWATGFSSSILTFGLGLGQLLVKVFALQWIFAFVISAILLVLSLVAAFNGNLGRRNIELTDSEQAPLLE</sequence>